<proteinExistence type="predicted"/>
<dbReference type="InterPro" id="IPR050463">
    <property type="entry name" value="Gfo/Idh/MocA_oxidrdct_glycsds"/>
</dbReference>
<dbReference type="PANTHER" id="PTHR43818:SF3">
    <property type="entry name" value="OXIDOREDUCTASE-RELATED"/>
    <property type="match status" value="1"/>
</dbReference>
<dbReference type="InterPro" id="IPR036291">
    <property type="entry name" value="NAD(P)-bd_dom_sf"/>
</dbReference>
<dbReference type="InterPro" id="IPR006311">
    <property type="entry name" value="TAT_signal"/>
</dbReference>
<comment type="caution">
    <text evidence="3">The sequence shown here is derived from an EMBL/GenBank/DDBJ whole genome shotgun (WGS) entry which is preliminary data.</text>
</comment>
<dbReference type="Pfam" id="PF01408">
    <property type="entry name" value="GFO_IDH_MocA"/>
    <property type="match status" value="1"/>
</dbReference>
<dbReference type="EMBL" id="JAENIL010000005">
    <property type="protein sequence ID" value="MBK1875996.1"/>
    <property type="molecule type" value="Genomic_DNA"/>
</dbReference>
<dbReference type="Gene3D" id="3.40.50.720">
    <property type="entry name" value="NAD(P)-binding Rossmann-like Domain"/>
    <property type="match status" value="1"/>
</dbReference>
<accession>A0A934RTB2</accession>
<evidence type="ECO:0000259" key="2">
    <source>
        <dbReference type="Pfam" id="PF19051"/>
    </source>
</evidence>
<dbReference type="AlphaFoldDB" id="A0A934RTB2"/>
<name>A0A934RTB2_9BACT</name>
<organism evidence="3 4">
    <name type="scientific">Pelagicoccus mobilis</name>
    <dbReference type="NCBI Taxonomy" id="415221"/>
    <lineage>
        <taxon>Bacteria</taxon>
        <taxon>Pseudomonadati</taxon>
        <taxon>Verrucomicrobiota</taxon>
        <taxon>Opitutia</taxon>
        <taxon>Puniceicoccales</taxon>
        <taxon>Pelagicoccaceae</taxon>
        <taxon>Pelagicoccus</taxon>
    </lineage>
</organism>
<dbReference type="RefSeq" id="WP_200354212.1">
    <property type="nucleotide sequence ID" value="NZ_JAENIL010000005.1"/>
</dbReference>
<gene>
    <name evidence="3" type="ORF">JIN87_03890</name>
</gene>
<evidence type="ECO:0000313" key="4">
    <source>
        <dbReference type="Proteomes" id="UP000617628"/>
    </source>
</evidence>
<feature type="domain" description="Gfo/Idh/MocA-like oxidoreductase bacterial type C-terminal" evidence="2">
    <location>
        <begin position="185"/>
        <end position="272"/>
    </location>
</feature>
<dbReference type="SUPFAM" id="SSF55347">
    <property type="entry name" value="Glyceraldehyde-3-phosphate dehydrogenase-like, C-terminal domain"/>
    <property type="match status" value="1"/>
</dbReference>
<dbReference type="Gene3D" id="3.30.360.10">
    <property type="entry name" value="Dihydrodipicolinate Reductase, domain 2"/>
    <property type="match status" value="1"/>
</dbReference>
<evidence type="ECO:0000259" key="1">
    <source>
        <dbReference type="Pfam" id="PF01408"/>
    </source>
</evidence>
<dbReference type="InterPro" id="IPR000683">
    <property type="entry name" value="Gfo/Idh/MocA-like_OxRdtase_N"/>
</dbReference>
<dbReference type="SUPFAM" id="SSF51735">
    <property type="entry name" value="NAD(P)-binding Rossmann-fold domains"/>
    <property type="match status" value="1"/>
</dbReference>
<protein>
    <submittedName>
        <fullName evidence="3">Gfo/Idh/MocA family oxidoreductase</fullName>
    </submittedName>
</protein>
<reference evidence="3" key="1">
    <citation type="submission" date="2021-01" db="EMBL/GenBank/DDBJ databases">
        <title>Modified the classification status of verrucomicrobia.</title>
        <authorList>
            <person name="Feng X."/>
        </authorList>
    </citation>
    <scope>NUCLEOTIDE SEQUENCE</scope>
    <source>
        <strain evidence="3">KCTC 13126</strain>
    </source>
</reference>
<evidence type="ECO:0000313" key="3">
    <source>
        <dbReference type="EMBL" id="MBK1875996.1"/>
    </source>
</evidence>
<dbReference type="InterPro" id="IPR043906">
    <property type="entry name" value="Gfo/Idh/MocA_OxRdtase_bact_C"/>
</dbReference>
<dbReference type="Proteomes" id="UP000617628">
    <property type="component" value="Unassembled WGS sequence"/>
</dbReference>
<feature type="domain" description="Gfo/Idh/MocA-like oxidoreductase N-terminal" evidence="1">
    <location>
        <begin position="63"/>
        <end position="168"/>
    </location>
</feature>
<dbReference type="PROSITE" id="PS51318">
    <property type="entry name" value="TAT"/>
    <property type="match status" value="1"/>
</dbReference>
<keyword evidence="4" id="KW-1185">Reference proteome</keyword>
<dbReference type="PANTHER" id="PTHR43818">
    <property type="entry name" value="BCDNA.GH03377"/>
    <property type="match status" value="1"/>
</dbReference>
<sequence length="476" mass="54151">MNTPANSRRDFIKKSSLAFGAATILPSYVALGKQSSSDILPPSERVNVAFIASAGKGFRNREAFLTTGLLNVVALCDIDLNRDEAKKSAAAHPNARQFNDFRKMFDEMADEIDAVVVSTADQSHFPCTMLAMSLGKHVWCEKPLAHTFGQCERLMDLAERSGVVTQMGNQGHSGYNYFQFKAWSEAGIIKDITKIDAYQVNGLRWSGWVDKFKDYPERSMDPSINWDTWCSVSPERPYSDLLHPRNWRGWFEYGCGMLGDWAAHVIDTPHRFLKLGYPEKVTAVKLEGRHPLIYPKASHIRFNFPEREGMPACELNWHDGKDNRPYIAPEYRDLKTEQPGAINNFSKDNKAPRSHYVGKVLYGKDLVFRGISHEQPLRIVPREKYKEMHPSLPKYPTKNSHHWENFLLACKGEEEARSPFSVAAPLSQVLNMGMISQRLGGELHFSREKKTFTNSKAANALLDPAPRKGWEEFYRM</sequence>
<dbReference type="GO" id="GO:0000166">
    <property type="term" value="F:nucleotide binding"/>
    <property type="evidence" value="ECO:0007669"/>
    <property type="project" value="InterPro"/>
</dbReference>
<dbReference type="Pfam" id="PF19051">
    <property type="entry name" value="GFO_IDH_MocA_C2"/>
    <property type="match status" value="1"/>
</dbReference>